<dbReference type="EMBL" id="BGZK01000684">
    <property type="protein sequence ID" value="GBP56074.1"/>
    <property type="molecule type" value="Genomic_DNA"/>
</dbReference>
<dbReference type="Proteomes" id="UP000299102">
    <property type="component" value="Unassembled WGS sequence"/>
</dbReference>
<protein>
    <submittedName>
        <fullName evidence="1">Uncharacterized protein</fullName>
    </submittedName>
</protein>
<organism evidence="1 2">
    <name type="scientific">Eumeta variegata</name>
    <name type="common">Bagworm moth</name>
    <name type="synonym">Eumeta japonica</name>
    <dbReference type="NCBI Taxonomy" id="151549"/>
    <lineage>
        <taxon>Eukaryota</taxon>
        <taxon>Metazoa</taxon>
        <taxon>Ecdysozoa</taxon>
        <taxon>Arthropoda</taxon>
        <taxon>Hexapoda</taxon>
        <taxon>Insecta</taxon>
        <taxon>Pterygota</taxon>
        <taxon>Neoptera</taxon>
        <taxon>Endopterygota</taxon>
        <taxon>Lepidoptera</taxon>
        <taxon>Glossata</taxon>
        <taxon>Ditrysia</taxon>
        <taxon>Tineoidea</taxon>
        <taxon>Psychidae</taxon>
        <taxon>Oiketicinae</taxon>
        <taxon>Eumeta</taxon>
    </lineage>
</organism>
<evidence type="ECO:0000313" key="2">
    <source>
        <dbReference type="Proteomes" id="UP000299102"/>
    </source>
</evidence>
<dbReference type="OrthoDB" id="418748at2759"/>
<keyword evidence="2" id="KW-1185">Reference proteome</keyword>
<reference evidence="1 2" key="1">
    <citation type="journal article" date="2019" name="Commun. Biol.">
        <title>The bagworm genome reveals a unique fibroin gene that provides high tensile strength.</title>
        <authorList>
            <person name="Kono N."/>
            <person name="Nakamura H."/>
            <person name="Ohtoshi R."/>
            <person name="Tomita M."/>
            <person name="Numata K."/>
            <person name="Arakawa K."/>
        </authorList>
    </citation>
    <scope>NUCLEOTIDE SEQUENCE [LARGE SCALE GENOMIC DNA]</scope>
</reference>
<proteinExistence type="predicted"/>
<accession>A0A4C1X139</accession>
<sequence>MLRGGKAIVANLLYQLFNKCRKSHRVPSVKQSLYPSIKGRLTADLEKAYDRAKRNHLWRTIFMHDASSGLIQAPQSSKDPVLASE</sequence>
<gene>
    <name evidence="1" type="ORF">EVAR_43837_1</name>
</gene>
<evidence type="ECO:0000313" key="1">
    <source>
        <dbReference type="EMBL" id="GBP56074.1"/>
    </source>
</evidence>
<name>A0A4C1X139_EUMVA</name>
<dbReference type="AlphaFoldDB" id="A0A4C1X139"/>
<comment type="caution">
    <text evidence="1">The sequence shown here is derived from an EMBL/GenBank/DDBJ whole genome shotgun (WGS) entry which is preliminary data.</text>
</comment>